<dbReference type="GO" id="GO:0009252">
    <property type="term" value="P:peptidoglycan biosynthetic process"/>
    <property type="evidence" value="ECO:0007669"/>
    <property type="project" value="UniProtKB-KW"/>
</dbReference>
<reference evidence="10 11" key="1">
    <citation type="journal article" date="2015" name="Genome Announc.">
        <title>Complete Genome Sequence of Corynebacterium kutscheri DSM 20755, a Corynebacterial Type Strain with Remarkably Low G+C Content of Chromosomal DNA.</title>
        <authorList>
            <person name="Ruckert C."/>
            <person name="Albersmeier A."/>
            <person name="Winkler A."/>
            <person name="Tauch A."/>
        </authorList>
    </citation>
    <scope>NUCLEOTIDE SEQUENCE [LARGE SCALE GENOMIC DNA]</scope>
    <source>
        <strain evidence="10 11">DSM 20755</strain>
    </source>
</reference>
<feature type="region of interest" description="Disordered" evidence="8">
    <location>
        <begin position="1"/>
        <end position="108"/>
    </location>
</feature>
<dbReference type="GO" id="GO:0005886">
    <property type="term" value="C:plasma membrane"/>
    <property type="evidence" value="ECO:0007669"/>
    <property type="project" value="UniProtKB-SubCell"/>
</dbReference>
<dbReference type="Pfam" id="PF03023">
    <property type="entry name" value="MurJ"/>
    <property type="match status" value="1"/>
</dbReference>
<evidence type="ECO:0000256" key="5">
    <source>
        <dbReference type="ARBA" id="ARBA00022984"/>
    </source>
</evidence>
<dbReference type="RefSeq" id="WP_232009491.1">
    <property type="nucleotide sequence ID" value="NZ_CP011312.1"/>
</dbReference>
<feature type="compositionally biased region" description="Polar residues" evidence="8">
    <location>
        <begin position="96"/>
        <end position="108"/>
    </location>
</feature>
<evidence type="ECO:0000256" key="8">
    <source>
        <dbReference type="SAM" id="MobiDB-lite"/>
    </source>
</evidence>
<feature type="transmembrane region" description="Helical" evidence="9">
    <location>
        <begin position="185"/>
        <end position="211"/>
    </location>
</feature>
<accession>A0A0F6TE93</accession>
<dbReference type="PRINTS" id="PR01806">
    <property type="entry name" value="VIRFACTRMVIN"/>
</dbReference>
<keyword evidence="3 9" id="KW-0812">Transmembrane</keyword>
<feature type="transmembrane region" description="Helical" evidence="9">
    <location>
        <begin position="231"/>
        <end position="251"/>
    </location>
</feature>
<dbReference type="GO" id="GO:0008360">
    <property type="term" value="P:regulation of cell shape"/>
    <property type="evidence" value="ECO:0007669"/>
    <property type="project" value="UniProtKB-KW"/>
</dbReference>
<protein>
    <submittedName>
        <fullName evidence="10">Putative membrane protein, putative virulence factor</fullName>
    </submittedName>
</protein>
<evidence type="ECO:0000256" key="9">
    <source>
        <dbReference type="SAM" id="Phobius"/>
    </source>
</evidence>
<dbReference type="GO" id="GO:0015648">
    <property type="term" value="F:lipid-linked peptidoglycan transporter activity"/>
    <property type="evidence" value="ECO:0007669"/>
    <property type="project" value="TreeGrafter"/>
</dbReference>
<keyword evidence="6 9" id="KW-1133">Transmembrane helix</keyword>
<dbReference type="CDD" id="cd13123">
    <property type="entry name" value="MATE_MurJ_like"/>
    <property type="match status" value="1"/>
</dbReference>
<feature type="transmembrane region" description="Helical" evidence="9">
    <location>
        <begin position="154"/>
        <end position="173"/>
    </location>
</feature>
<dbReference type="AlphaFoldDB" id="A0A0F6TE93"/>
<comment type="subcellular location">
    <subcellularLocation>
        <location evidence="1">Cell membrane</location>
        <topology evidence="1">Multi-pass membrane protein</topology>
    </subcellularLocation>
</comment>
<dbReference type="PANTHER" id="PTHR47019">
    <property type="entry name" value="LIPID II FLIPPASE MURJ"/>
    <property type="match status" value="1"/>
</dbReference>
<feature type="transmembrane region" description="Helical" evidence="9">
    <location>
        <begin position="381"/>
        <end position="404"/>
    </location>
</feature>
<dbReference type="HOGENOM" id="CLU_006797_0_1_11"/>
<proteinExistence type="predicted"/>
<evidence type="ECO:0000313" key="10">
    <source>
        <dbReference type="EMBL" id="AKE42281.1"/>
    </source>
</evidence>
<name>A0A0F6TE93_9CORY</name>
<evidence type="ECO:0000256" key="7">
    <source>
        <dbReference type="ARBA" id="ARBA00023136"/>
    </source>
</evidence>
<sequence length="1115" mass="117581">MNSQVPQENNQAGTRSRFRTPSAPAPVPKETFTTKRAPSQSDDFSSLSTPPAVASTRASNTIGTASSSVNNSAPSTSTSVATQSATSSTRAQANSVQPENQQSNDQEVVSSTGSMAIATLISRITGFLRNVLLTSTLGGAVASAFNVANTLPNLITEVVLGAVLTSLVVPVLVRAEKEDADRGAAFIRRLFTLSATLLAAVTLISIIGAPLLVRTTLDIEGKVNVIQSTSFAYLLLPQIFFYGVFALLMAVLNTKGVFKPGAWAPVINNLIVLVVMGAYWIVPGSLSPSEPAGITDPHVLLLGIGTTLGVVIQALIMIPPIRKAGVSLRPLWGLDDRLKQFGGMALAIVVYVLISQLGYIVTTRIASLASDDAPIIYQQHWMLLQVPYGIIGVTLLTAIMPRLSRNAANGDDRAVVRDLVVGSKLTFIALIPIVVFFSTFGTSIAHGLFAYGNFGGNSATTLGLTLSFSAFTLIPYALVLLHLRVFYAREEAWTPTYIIAGITVTKIVLSFLAPYITTNSHQVVILLGAANGFGFIAGAVIGALLLRRKLGNLGSKDVLHTSLWALGSSLIGVSVALVVKGGLNFVLPQHSSFIQLVILSVVGVIFLIVTGLVLSRSGLSEVATLGTVLHRIPGLRRFITVSDQSAPMAPINEVEAEALRFDATFNASPVPPPMSAGIVRGPRLVPGAEVSDGHFRLLADHGSVPGARFWQAREKLTGREVALTFVDTSGQAPVAPLTPAAAAAKAAEVSRRTRLLAGLGLDCIAPGVEIINYRSGCIVIADWTPGRPLAAVATEEVNPYAALVALTPLAQAATIARSAHTSIGLDNRARIRINTSGMAVLAFPAVLEGTSFDKDIRSIRTALATLVGEKKTVVEPVVKSEGEEFIQQLLAVQIPDNDDTIDVAADIAPQPESTPGFGRKGYSRAGIAILGLAAIAVVVSVALLTAYLISLFNNNSSQSPINNSTLSQNSSTSVSAPNIVVPLDDVSSWEPNNNILPNSADLLFDDDPNTAIVLPVGTKTGIWVTPSEGIHTESIVIGISLGELNIQVYGVSESDPQTVDSLTEAELISNVTASERITRIDVGDSTAKNYIVWLENISQQEITIDNLTVVGHHTR</sequence>
<feature type="transmembrane region" description="Helical" evidence="9">
    <location>
        <begin position="341"/>
        <end position="361"/>
    </location>
</feature>
<gene>
    <name evidence="10" type="ORF">UL82_10735</name>
</gene>
<feature type="transmembrane region" description="Helical" evidence="9">
    <location>
        <begin position="927"/>
        <end position="949"/>
    </location>
</feature>
<feature type="transmembrane region" description="Helical" evidence="9">
    <location>
        <begin position="523"/>
        <end position="546"/>
    </location>
</feature>
<keyword evidence="11" id="KW-1185">Reference proteome</keyword>
<dbReference type="InterPro" id="IPR051050">
    <property type="entry name" value="Lipid_II_flippase_MurJ/MviN"/>
</dbReference>
<dbReference type="Proteomes" id="UP000033457">
    <property type="component" value="Chromosome"/>
</dbReference>
<feature type="transmembrane region" description="Helical" evidence="9">
    <location>
        <begin position="461"/>
        <end position="483"/>
    </location>
</feature>
<evidence type="ECO:0000256" key="6">
    <source>
        <dbReference type="ARBA" id="ARBA00022989"/>
    </source>
</evidence>
<dbReference type="KEGG" id="cku:UL82_10735"/>
<feature type="transmembrane region" description="Helical" evidence="9">
    <location>
        <begin position="127"/>
        <end position="148"/>
    </location>
</feature>
<keyword evidence="2" id="KW-1003">Cell membrane</keyword>
<dbReference type="GO" id="GO:0034204">
    <property type="term" value="P:lipid translocation"/>
    <property type="evidence" value="ECO:0007669"/>
    <property type="project" value="TreeGrafter"/>
</dbReference>
<dbReference type="InterPro" id="IPR004268">
    <property type="entry name" value="MurJ"/>
</dbReference>
<organism evidence="10 11">
    <name type="scientific">Corynebacterium kutscheri</name>
    <dbReference type="NCBI Taxonomy" id="35755"/>
    <lineage>
        <taxon>Bacteria</taxon>
        <taxon>Bacillati</taxon>
        <taxon>Actinomycetota</taxon>
        <taxon>Actinomycetes</taxon>
        <taxon>Mycobacteriales</taxon>
        <taxon>Corynebacteriaceae</taxon>
        <taxon>Corynebacterium</taxon>
    </lineage>
</organism>
<feature type="transmembrane region" description="Helical" evidence="9">
    <location>
        <begin position="263"/>
        <end position="282"/>
    </location>
</feature>
<evidence type="ECO:0000256" key="2">
    <source>
        <dbReference type="ARBA" id="ARBA00022475"/>
    </source>
</evidence>
<feature type="compositionally biased region" description="Low complexity" evidence="8">
    <location>
        <begin position="64"/>
        <end position="95"/>
    </location>
</feature>
<evidence type="ECO:0000256" key="4">
    <source>
        <dbReference type="ARBA" id="ARBA00022960"/>
    </source>
</evidence>
<dbReference type="CDD" id="cd13973">
    <property type="entry name" value="PK_MviN-like"/>
    <property type="match status" value="1"/>
</dbReference>
<feature type="transmembrane region" description="Helical" evidence="9">
    <location>
        <begin position="591"/>
        <end position="614"/>
    </location>
</feature>
<feature type="transmembrane region" description="Helical" evidence="9">
    <location>
        <begin position="302"/>
        <end position="321"/>
    </location>
</feature>
<keyword evidence="4" id="KW-0133">Cell shape</keyword>
<feature type="compositionally biased region" description="Polar residues" evidence="8">
    <location>
        <begin position="1"/>
        <end position="14"/>
    </location>
</feature>
<dbReference type="EMBL" id="CP011312">
    <property type="protein sequence ID" value="AKE42281.1"/>
    <property type="molecule type" value="Genomic_DNA"/>
</dbReference>
<evidence type="ECO:0000256" key="1">
    <source>
        <dbReference type="ARBA" id="ARBA00004651"/>
    </source>
</evidence>
<feature type="compositionally biased region" description="Polar residues" evidence="8">
    <location>
        <begin position="34"/>
        <end position="49"/>
    </location>
</feature>
<dbReference type="Gene3D" id="3.30.200.20">
    <property type="entry name" value="Phosphorylase Kinase, domain 1"/>
    <property type="match status" value="1"/>
</dbReference>
<keyword evidence="5" id="KW-0573">Peptidoglycan synthesis</keyword>
<feature type="transmembrane region" description="Helical" evidence="9">
    <location>
        <begin position="425"/>
        <end position="449"/>
    </location>
</feature>
<feature type="transmembrane region" description="Helical" evidence="9">
    <location>
        <begin position="495"/>
        <end position="517"/>
    </location>
</feature>
<keyword evidence="7 9" id="KW-0472">Membrane</keyword>
<feature type="transmembrane region" description="Helical" evidence="9">
    <location>
        <begin position="558"/>
        <end position="579"/>
    </location>
</feature>
<dbReference type="PANTHER" id="PTHR47019:SF1">
    <property type="entry name" value="LIPID II FLIPPASE MURJ"/>
    <property type="match status" value="1"/>
</dbReference>
<dbReference type="STRING" id="35755.UL82_10735"/>
<evidence type="ECO:0000256" key="3">
    <source>
        <dbReference type="ARBA" id="ARBA00022692"/>
    </source>
</evidence>
<evidence type="ECO:0000313" key="11">
    <source>
        <dbReference type="Proteomes" id="UP000033457"/>
    </source>
</evidence>